<dbReference type="AlphaFoldDB" id="T1JMD0"/>
<evidence type="ECO:0000313" key="9">
    <source>
        <dbReference type="EnsemblMetazoa" id="SMAR015010-PA"/>
    </source>
</evidence>
<feature type="compositionally biased region" description="Polar residues" evidence="6">
    <location>
        <begin position="466"/>
        <end position="475"/>
    </location>
</feature>
<feature type="domain" description="Ig-like" evidence="8">
    <location>
        <begin position="237"/>
        <end position="320"/>
    </location>
</feature>
<dbReference type="eggNOG" id="KOG3515">
    <property type="taxonomic scope" value="Eukaryota"/>
</dbReference>
<dbReference type="PANTHER" id="PTHR11640">
    <property type="entry name" value="NEPHRIN"/>
    <property type="match status" value="1"/>
</dbReference>
<protein>
    <recommendedName>
        <fullName evidence="8">Ig-like domain-containing protein</fullName>
    </recommendedName>
</protein>
<reference evidence="10" key="1">
    <citation type="submission" date="2011-05" db="EMBL/GenBank/DDBJ databases">
        <authorList>
            <person name="Richards S.R."/>
            <person name="Qu J."/>
            <person name="Jiang H."/>
            <person name="Jhangiani S.N."/>
            <person name="Agravi P."/>
            <person name="Goodspeed R."/>
            <person name="Gross S."/>
            <person name="Mandapat C."/>
            <person name="Jackson L."/>
            <person name="Mathew T."/>
            <person name="Pu L."/>
            <person name="Thornton R."/>
            <person name="Saada N."/>
            <person name="Wilczek-Boney K.B."/>
            <person name="Lee S."/>
            <person name="Kovar C."/>
            <person name="Wu Y."/>
            <person name="Scherer S.E."/>
            <person name="Worley K.C."/>
            <person name="Muzny D.M."/>
            <person name="Gibbs R."/>
        </authorList>
    </citation>
    <scope>NUCLEOTIDE SEQUENCE</scope>
    <source>
        <strain evidence="10">Brora</strain>
    </source>
</reference>
<feature type="domain" description="Ig-like" evidence="8">
    <location>
        <begin position="29"/>
        <end position="140"/>
    </location>
</feature>
<reference evidence="9" key="2">
    <citation type="submission" date="2015-02" db="UniProtKB">
        <authorList>
            <consortium name="EnsemblMetazoa"/>
        </authorList>
    </citation>
    <scope>IDENTIFICATION</scope>
</reference>
<feature type="region of interest" description="Disordered" evidence="6">
    <location>
        <begin position="466"/>
        <end position="512"/>
    </location>
</feature>
<evidence type="ECO:0000256" key="7">
    <source>
        <dbReference type="SAM" id="Phobius"/>
    </source>
</evidence>
<dbReference type="GO" id="GO:0005886">
    <property type="term" value="C:plasma membrane"/>
    <property type="evidence" value="ECO:0007669"/>
    <property type="project" value="TreeGrafter"/>
</dbReference>
<dbReference type="InterPro" id="IPR051275">
    <property type="entry name" value="Cell_adhesion_signaling"/>
</dbReference>
<dbReference type="InterPro" id="IPR003598">
    <property type="entry name" value="Ig_sub2"/>
</dbReference>
<evidence type="ECO:0000313" key="10">
    <source>
        <dbReference type="Proteomes" id="UP000014500"/>
    </source>
</evidence>
<dbReference type="PhylomeDB" id="T1JMD0"/>
<keyword evidence="2 7" id="KW-0472">Membrane</keyword>
<accession>T1JMD0</accession>
<keyword evidence="7" id="KW-1133">Transmembrane helix</keyword>
<evidence type="ECO:0000256" key="6">
    <source>
        <dbReference type="SAM" id="MobiDB-lite"/>
    </source>
</evidence>
<dbReference type="GO" id="GO:0098609">
    <property type="term" value="P:cell-cell adhesion"/>
    <property type="evidence" value="ECO:0007669"/>
    <property type="project" value="TreeGrafter"/>
</dbReference>
<dbReference type="PANTHER" id="PTHR11640:SF31">
    <property type="entry name" value="IRREGULAR CHIASM C-ROUGHEST PROTEIN-RELATED"/>
    <property type="match status" value="1"/>
</dbReference>
<sequence>MLSNFTCAAVNPVGTGFFGHQTFDVLVPPHFIRALPQTTGVLADESLVNLTCQVECAPQCAIHWLKNGVHITDKDVRYNITTRHVGANVEAFVFDSVISNLLWNMDAWPDKRLTRGKDNAFYSCLTSENVAGGSVTSTTYFRVEYPPEDIDVSPYEVNVTENHIPPEIHCSASGFPEPTYIWTTLSENGTKNVVSGNQTLRLNFPILRNQSGEYLCEASNKYGTINETAFIDVLYEPECEVTKDIEQHGLFIIECSILSANPRDFVYEWLFEDGNITEHVKNEGNRLTFKEIGGNYYVYGNYTCTVSNSIGNATCSKIITSEGSWLEKVAKSKDILMWAAVIAALLLVVALVVLFFLCRRKSATEGKKLSMESRQNPEGTQTDISQIMHPPAVSFKKREPTNRLTRVKYTKNDGSTPADAKKKKASLPRDDKAFYENLPFHGLQPPPNKPFKPVLPDLEYADVEFGNQSLNNNAPPYTKAKIVDKIVEDSEKEPPQGGNMPARPPRAKETRK</sequence>
<proteinExistence type="predicted"/>
<keyword evidence="5" id="KW-0393">Immunoglobulin domain</keyword>
<keyword evidence="3" id="KW-1015">Disulfide bond</keyword>
<name>T1JMD0_STRMM</name>
<dbReference type="OMA" id="WHKEDRI"/>
<evidence type="ECO:0000256" key="5">
    <source>
        <dbReference type="ARBA" id="ARBA00023319"/>
    </source>
</evidence>
<dbReference type="InterPro" id="IPR036179">
    <property type="entry name" value="Ig-like_dom_sf"/>
</dbReference>
<dbReference type="Pfam" id="PF13927">
    <property type="entry name" value="Ig_3"/>
    <property type="match status" value="1"/>
</dbReference>
<dbReference type="GO" id="GO:0005911">
    <property type="term" value="C:cell-cell junction"/>
    <property type="evidence" value="ECO:0007669"/>
    <property type="project" value="TreeGrafter"/>
</dbReference>
<evidence type="ECO:0000256" key="2">
    <source>
        <dbReference type="ARBA" id="ARBA00023136"/>
    </source>
</evidence>
<evidence type="ECO:0000256" key="3">
    <source>
        <dbReference type="ARBA" id="ARBA00023157"/>
    </source>
</evidence>
<dbReference type="STRING" id="126957.T1JMD0"/>
<keyword evidence="4" id="KW-0325">Glycoprotein</keyword>
<dbReference type="EMBL" id="JH432002">
    <property type="status" value="NOT_ANNOTATED_CDS"/>
    <property type="molecule type" value="Genomic_DNA"/>
</dbReference>
<feature type="transmembrane region" description="Helical" evidence="7">
    <location>
        <begin position="335"/>
        <end position="358"/>
    </location>
</feature>
<organism evidence="9 10">
    <name type="scientific">Strigamia maritima</name>
    <name type="common">European centipede</name>
    <name type="synonym">Geophilus maritimus</name>
    <dbReference type="NCBI Taxonomy" id="126957"/>
    <lineage>
        <taxon>Eukaryota</taxon>
        <taxon>Metazoa</taxon>
        <taxon>Ecdysozoa</taxon>
        <taxon>Arthropoda</taxon>
        <taxon>Myriapoda</taxon>
        <taxon>Chilopoda</taxon>
        <taxon>Pleurostigmophora</taxon>
        <taxon>Geophilomorpha</taxon>
        <taxon>Linotaeniidae</taxon>
        <taxon>Strigamia</taxon>
    </lineage>
</organism>
<evidence type="ECO:0000256" key="4">
    <source>
        <dbReference type="ARBA" id="ARBA00023180"/>
    </source>
</evidence>
<dbReference type="EnsemblMetazoa" id="SMAR015010-RA">
    <property type="protein sequence ID" value="SMAR015010-PA"/>
    <property type="gene ID" value="SMAR015010"/>
</dbReference>
<dbReference type="Proteomes" id="UP000014500">
    <property type="component" value="Unassembled WGS sequence"/>
</dbReference>
<feature type="compositionally biased region" description="Polar residues" evidence="6">
    <location>
        <begin position="372"/>
        <end position="385"/>
    </location>
</feature>
<keyword evidence="7" id="KW-0812">Transmembrane</keyword>
<dbReference type="HOGENOM" id="CLU_532445_0_0_1"/>
<dbReference type="SUPFAM" id="SSF48726">
    <property type="entry name" value="Immunoglobulin"/>
    <property type="match status" value="2"/>
</dbReference>
<evidence type="ECO:0000256" key="1">
    <source>
        <dbReference type="ARBA" id="ARBA00004479"/>
    </source>
</evidence>
<evidence type="ECO:0000259" key="8">
    <source>
        <dbReference type="PROSITE" id="PS50835"/>
    </source>
</evidence>
<dbReference type="GO" id="GO:0050839">
    <property type="term" value="F:cell adhesion molecule binding"/>
    <property type="evidence" value="ECO:0007669"/>
    <property type="project" value="TreeGrafter"/>
</dbReference>
<feature type="compositionally biased region" description="Basic and acidic residues" evidence="6">
    <location>
        <begin position="481"/>
        <end position="494"/>
    </location>
</feature>
<dbReference type="Gene3D" id="2.60.40.10">
    <property type="entry name" value="Immunoglobulins"/>
    <property type="match status" value="3"/>
</dbReference>
<feature type="region of interest" description="Disordered" evidence="6">
    <location>
        <begin position="367"/>
        <end position="428"/>
    </location>
</feature>
<feature type="domain" description="Ig-like" evidence="8">
    <location>
        <begin position="147"/>
        <end position="232"/>
    </location>
</feature>
<dbReference type="SMART" id="SM00408">
    <property type="entry name" value="IGc2"/>
    <property type="match status" value="2"/>
</dbReference>
<comment type="subcellular location">
    <subcellularLocation>
        <location evidence="1">Membrane</location>
        <topology evidence="1">Single-pass type I membrane protein</topology>
    </subcellularLocation>
</comment>
<dbReference type="PROSITE" id="PS50835">
    <property type="entry name" value="IG_LIKE"/>
    <property type="match status" value="3"/>
</dbReference>
<dbReference type="InterPro" id="IPR013783">
    <property type="entry name" value="Ig-like_fold"/>
</dbReference>
<dbReference type="InterPro" id="IPR007110">
    <property type="entry name" value="Ig-like_dom"/>
</dbReference>
<keyword evidence="10" id="KW-1185">Reference proteome</keyword>